<dbReference type="InterPro" id="IPR017441">
    <property type="entry name" value="Protein_kinase_ATP_BS"/>
</dbReference>
<dbReference type="OrthoDB" id="676979at2759"/>
<dbReference type="PROSITE" id="PS50011">
    <property type="entry name" value="PROTEIN_KINASE_DOM"/>
    <property type="match status" value="1"/>
</dbReference>
<dbReference type="SUPFAM" id="SSF52058">
    <property type="entry name" value="L domain-like"/>
    <property type="match status" value="1"/>
</dbReference>
<feature type="signal peptide" evidence="8">
    <location>
        <begin position="1"/>
        <end position="18"/>
    </location>
</feature>
<dbReference type="Gene3D" id="1.10.510.10">
    <property type="entry name" value="Transferase(Phosphotransferase) domain 1"/>
    <property type="match status" value="1"/>
</dbReference>
<proteinExistence type="predicted"/>
<dbReference type="FunFam" id="3.30.200.20:FF:000371">
    <property type="entry name" value="Protein NSP-INTERACTING KINASE 2"/>
    <property type="match status" value="1"/>
</dbReference>
<dbReference type="InterPro" id="IPR000719">
    <property type="entry name" value="Prot_kinase_dom"/>
</dbReference>
<keyword evidence="2" id="KW-0433">Leucine-rich repeat</keyword>
<feature type="binding site" evidence="5">
    <location>
        <position position="429"/>
    </location>
    <ligand>
        <name>ATP</name>
        <dbReference type="ChEBI" id="CHEBI:30616"/>
    </ligand>
</feature>
<evidence type="ECO:0000256" key="8">
    <source>
        <dbReference type="SAM" id="SignalP"/>
    </source>
</evidence>
<evidence type="ECO:0000256" key="2">
    <source>
        <dbReference type="ARBA" id="ARBA00022614"/>
    </source>
</evidence>
<feature type="chain" id="PRO_5004550631" description="Protein kinase domain-containing protein" evidence="8">
    <location>
        <begin position="19"/>
        <end position="665"/>
    </location>
</feature>
<keyword evidence="7" id="KW-0812">Transmembrane</keyword>
<dbReference type="Proteomes" id="UP000015453">
    <property type="component" value="Unassembled WGS sequence"/>
</dbReference>
<evidence type="ECO:0000256" key="1">
    <source>
        <dbReference type="ARBA" id="ARBA00004370"/>
    </source>
</evidence>
<dbReference type="InterPro" id="IPR001245">
    <property type="entry name" value="Ser-Thr/Tyr_kinase_cat_dom"/>
</dbReference>
<dbReference type="PROSITE" id="PS00107">
    <property type="entry name" value="PROTEIN_KINASE_ATP"/>
    <property type="match status" value="1"/>
</dbReference>
<evidence type="ECO:0000256" key="7">
    <source>
        <dbReference type="SAM" id="Phobius"/>
    </source>
</evidence>
<keyword evidence="3 8" id="KW-0732">Signal</keyword>
<reference evidence="10 11" key="1">
    <citation type="journal article" date="2013" name="BMC Genomics">
        <title>The miniature genome of a carnivorous plant Genlisea aurea contains a low number of genes and short non-coding sequences.</title>
        <authorList>
            <person name="Leushkin E.V."/>
            <person name="Sutormin R.A."/>
            <person name="Nabieva E.R."/>
            <person name="Penin A.A."/>
            <person name="Kondrashov A.S."/>
            <person name="Logacheva M.D."/>
        </authorList>
    </citation>
    <scope>NUCLEOTIDE SEQUENCE [LARGE SCALE GENOMIC DNA]</scope>
</reference>
<organism evidence="10 11">
    <name type="scientific">Genlisea aurea</name>
    <dbReference type="NCBI Taxonomy" id="192259"/>
    <lineage>
        <taxon>Eukaryota</taxon>
        <taxon>Viridiplantae</taxon>
        <taxon>Streptophyta</taxon>
        <taxon>Embryophyta</taxon>
        <taxon>Tracheophyta</taxon>
        <taxon>Spermatophyta</taxon>
        <taxon>Magnoliopsida</taxon>
        <taxon>eudicotyledons</taxon>
        <taxon>Gunneridae</taxon>
        <taxon>Pentapetalae</taxon>
        <taxon>asterids</taxon>
        <taxon>lamiids</taxon>
        <taxon>Lamiales</taxon>
        <taxon>Lentibulariaceae</taxon>
        <taxon>Genlisea</taxon>
    </lineage>
</organism>
<dbReference type="InterPro" id="IPR013210">
    <property type="entry name" value="LRR_N_plant-typ"/>
</dbReference>
<comment type="subcellular location">
    <subcellularLocation>
        <location evidence="1">Membrane</location>
    </subcellularLocation>
</comment>
<dbReference type="InterPro" id="IPR046959">
    <property type="entry name" value="PRK1-6/SRF4-like"/>
</dbReference>
<dbReference type="AlphaFoldDB" id="S8EL80"/>
<sequence>FFFFLCFLLLKLPPSTCSQDNVSILMAIKASLDPQNLILNSWSPNATDPCMPSSSSFEGIACDGFGQVVNISLQGKRLAGEIPPEIGQLKALSGLYLHFNELHGVIPREIADLNALTDLYLDVNNLTGDIPPEIGAMPNLQVLQLCYNKLTGNIPSQLGQLKNLTVLALQSNQLSGAIPATLGELASLTRLDLSFNRLFGSIPLALSTLSSLKIFDITNNTLSGNVPQALKGLGVGFQYSNNPDLCGNGYPSLLTCSKSSENSMNQQPFGTDPIHPPSKDIPESANVQRNQKKQAQNSQPIVVFSILSLLLVLGAIGVFTFTRYRRRKQKVAAGYGSSDNRQSTDRIIEAGRNNVSPLVGLEYSNDWDPLAKREEISTLSQEILESYMFNLDEIESATQYFSGANILGKGSFSAIYKGCLRDGSLVAIKCISKVSCRFDADEFLKGLKLLISLKHENLLRLRGFCCSKDRGECFLIYDYVANGNLSEYLDVKGQEKVLDWNTRKSIIRGIAKGMEYLHGSQNSRPKLVHRNISAEKILIDKDYNPLLSDSGLFKLLADDIVFSTLKGSAAMGYLAPEYTTTGRFTEKSDVYAFGMIIFQILSGKTRITQLNAHGAELSRFEDFIDANLSGNFVETEATRLGEVALLCTHELPDRRPDIGTLMQEL</sequence>
<dbReference type="InterPro" id="IPR011009">
    <property type="entry name" value="Kinase-like_dom_sf"/>
</dbReference>
<dbReference type="Gene3D" id="3.80.10.10">
    <property type="entry name" value="Ribonuclease Inhibitor"/>
    <property type="match status" value="2"/>
</dbReference>
<dbReference type="EMBL" id="AUSU01000455">
    <property type="protein sequence ID" value="EPS73352.1"/>
    <property type="molecule type" value="Genomic_DNA"/>
</dbReference>
<feature type="region of interest" description="Disordered" evidence="6">
    <location>
        <begin position="261"/>
        <end position="293"/>
    </location>
</feature>
<dbReference type="FunFam" id="3.80.10.10:FF:000379">
    <property type="entry name" value="Protein NSP-INTERACTING KINASE 2"/>
    <property type="match status" value="1"/>
</dbReference>
<dbReference type="SUPFAM" id="SSF56112">
    <property type="entry name" value="Protein kinase-like (PK-like)"/>
    <property type="match status" value="1"/>
</dbReference>
<dbReference type="GO" id="GO:0005524">
    <property type="term" value="F:ATP binding"/>
    <property type="evidence" value="ECO:0007669"/>
    <property type="project" value="UniProtKB-UniRule"/>
</dbReference>
<dbReference type="InterPro" id="IPR055414">
    <property type="entry name" value="LRR_R13L4/SHOC2-like"/>
</dbReference>
<dbReference type="Gene3D" id="3.30.200.20">
    <property type="entry name" value="Phosphorylase Kinase, domain 1"/>
    <property type="match status" value="1"/>
</dbReference>
<dbReference type="Pfam" id="PF23598">
    <property type="entry name" value="LRR_14"/>
    <property type="match status" value="1"/>
</dbReference>
<accession>S8EL80</accession>
<comment type="caution">
    <text evidence="10">The sequence shown here is derived from an EMBL/GenBank/DDBJ whole genome shotgun (WGS) entry which is preliminary data.</text>
</comment>
<gene>
    <name evidence="10" type="ORF">M569_01401</name>
</gene>
<dbReference type="GO" id="GO:0004674">
    <property type="term" value="F:protein serine/threonine kinase activity"/>
    <property type="evidence" value="ECO:0007669"/>
    <property type="project" value="UniProtKB-EC"/>
</dbReference>
<dbReference type="GO" id="GO:0016020">
    <property type="term" value="C:membrane"/>
    <property type="evidence" value="ECO:0007669"/>
    <property type="project" value="UniProtKB-SubCell"/>
</dbReference>
<feature type="transmembrane region" description="Helical" evidence="7">
    <location>
        <begin position="301"/>
        <end position="321"/>
    </location>
</feature>
<dbReference type="Pfam" id="PF07714">
    <property type="entry name" value="PK_Tyr_Ser-Thr"/>
    <property type="match status" value="1"/>
</dbReference>
<dbReference type="Pfam" id="PF08263">
    <property type="entry name" value="LRRNT_2"/>
    <property type="match status" value="1"/>
</dbReference>
<evidence type="ECO:0000256" key="5">
    <source>
        <dbReference type="PROSITE-ProRule" id="PRU10141"/>
    </source>
</evidence>
<evidence type="ECO:0000259" key="9">
    <source>
        <dbReference type="PROSITE" id="PS50011"/>
    </source>
</evidence>
<evidence type="ECO:0000256" key="6">
    <source>
        <dbReference type="SAM" id="MobiDB-lite"/>
    </source>
</evidence>
<dbReference type="PANTHER" id="PTHR48007">
    <property type="entry name" value="LEUCINE-RICH REPEAT RECEPTOR-LIKE PROTEIN KINASE PXC1"/>
    <property type="match status" value="1"/>
</dbReference>
<evidence type="ECO:0000256" key="3">
    <source>
        <dbReference type="ARBA" id="ARBA00022729"/>
    </source>
</evidence>
<keyword evidence="5" id="KW-0547">Nucleotide-binding</keyword>
<feature type="domain" description="Protein kinase" evidence="9">
    <location>
        <begin position="401"/>
        <end position="665"/>
    </location>
</feature>
<keyword evidence="7" id="KW-1133">Transmembrane helix</keyword>
<dbReference type="CDD" id="cd14066">
    <property type="entry name" value="STKc_IRAK"/>
    <property type="match status" value="1"/>
</dbReference>
<keyword evidence="4" id="KW-0677">Repeat</keyword>
<keyword evidence="11" id="KW-1185">Reference proteome</keyword>
<feature type="non-terminal residue" evidence="10">
    <location>
        <position position="665"/>
    </location>
</feature>
<keyword evidence="5" id="KW-0067">ATP-binding</keyword>
<dbReference type="PANTHER" id="PTHR48007:SF65">
    <property type="entry name" value="OS01G0577600 PROTEIN"/>
    <property type="match status" value="1"/>
</dbReference>
<evidence type="ECO:0000313" key="10">
    <source>
        <dbReference type="EMBL" id="EPS73352.1"/>
    </source>
</evidence>
<dbReference type="InterPro" id="IPR032675">
    <property type="entry name" value="LRR_dom_sf"/>
</dbReference>
<evidence type="ECO:0000256" key="4">
    <source>
        <dbReference type="ARBA" id="ARBA00022737"/>
    </source>
</evidence>
<name>S8EL80_9LAMI</name>
<feature type="non-terminal residue" evidence="10">
    <location>
        <position position="1"/>
    </location>
</feature>
<keyword evidence="7" id="KW-0472">Membrane</keyword>
<evidence type="ECO:0000313" key="11">
    <source>
        <dbReference type="Proteomes" id="UP000015453"/>
    </source>
</evidence>
<protein>
    <recommendedName>
        <fullName evidence="9">Protein kinase domain-containing protein</fullName>
    </recommendedName>
</protein>